<keyword evidence="4 6" id="KW-1133">Transmembrane helix</keyword>
<comment type="caution">
    <text evidence="7">The sequence shown here is derived from an EMBL/GenBank/DDBJ whole genome shotgun (WGS) entry which is preliminary data.</text>
</comment>
<feature type="transmembrane region" description="Helical" evidence="6">
    <location>
        <begin position="209"/>
        <end position="229"/>
    </location>
</feature>
<feature type="transmembrane region" description="Helical" evidence="6">
    <location>
        <begin position="108"/>
        <end position="133"/>
    </location>
</feature>
<protein>
    <submittedName>
        <fullName evidence="7">Cytochrome c oxidase assembly protein</fullName>
    </submittedName>
</protein>
<evidence type="ECO:0000256" key="4">
    <source>
        <dbReference type="ARBA" id="ARBA00022989"/>
    </source>
</evidence>
<feature type="transmembrane region" description="Helical" evidence="6">
    <location>
        <begin position="69"/>
        <end position="88"/>
    </location>
</feature>
<evidence type="ECO:0000256" key="5">
    <source>
        <dbReference type="ARBA" id="ARBA00023136"/>
    </source>
</evidence>
<dbReference type="RefSeq" id="WP_340906676.1">
    <property type="nucleotide sequence ID" value="NZ_JBHLUU010000109.1"/>
</dbReference>
<gene>
    <name evidence="7" type="ORF">ACFFHF_15985</name>
</gene>
<evidence type="ECO:0000256" key="3">
    <source>
        <dbReference type="ARBA" id="ARBA00022692"/>
    </source>
</evidence>
<evidence type="ECO:0000313" key="8">
    <source>
        <dbReference type="Proteomes" id="UP001589738"/>
    </source>
</evidence>
<keyword evidence="2" id="KW-1003">Cell membrane</keyword>
<feature type="transmembrane region" description="Helical" evidence="6">
    <location>
        <begin position="177"/>
        <end position="197"/>
    </location>
</feature>
<dbReference type="EMBL" id="JBHLUU010000109">
    <property type="protein sequence ID" value="MFC0476703.1"/>
    <property type="molecule type" value="Genomic_DNA"/>
</dbReference>
<accession>A0ABV6KTR8</accession>
<feature type="transmembrane region" description="Helical" evidence="6">
    <location>
        <begin position="37"/>
        <end position="57"/>
    </location>
</feature>
<reference evidence="7 8" key="1">
    <citation type="submission" date="2024-09" db="EMBL/GenBank/DDBJ databases">
        <authorList>
            <person name="Sun Q."/>
            <person name="Mori K."/>
        </authorList>
    </citation>
    <scope>NUCLEOTIDE SEQUENCE [LARGE SCALE GENOMIC DNA]</scope>
    <source>
        <strain evidence="7 8">CGMCC 1.9126</strain>
    </source>
</reference>
<keyword evidence="3 6" id="KW-0812">Transmembrane</keyword>
<dbReference type="Proteomes" id="UP001589738">
    <property type="component" value="Unassembled WGS sequence"/>
</dbReference>
<evidence type="ECO:0000256" key="1">
    <source>
        <dbReference type="ARBA" id="ARBA00004651"/>
    </source>
</evidence>
<feature type="transmembrane region" description="Helical" evidence="6">
    <location>
        <begin position="145"/>
        <end position="165"/>
    </location>
</feature>
<keyword evidence="5 6" id="KW-0472">Membrane</keyword>
<evidence type="ECO:0000256" key="6">
    <source>
        <dbReference type="SAM" id="Phobius"/>
    </source>
</evidence>
<sequence length="296" mass="33750">MKGIIILIVFFISYLPRGVYASGIEDQHLELSSYTFFELWNPLLFISILLILRIYLFKIRKSKEIFVNGLGKVTFFCGLMIIFLALGSPLHILGDKYQFSAHMLEQSLIYIVMPPLVLLGLSEQMVTPIINFVKKYKIFIILRKPLISLLLFNVLFSFYHIPVIFDVLVSNTILHNITHIILTITAFFMWLPVVPPTKSLESLSALKKIAYLFGAGVLLTPACALIIFADSPMYTTYANAPQLFEALPPLDDQQLGGVIMKVIQEIMFGSIIGYVFFKWAKIESLKDYVPDKVFYK</sequence>
<organism evidence="7 8">
    <name type="scientific">Robertmurraya beringensis</name>
    <dbReference type="NCBI Taxonomy" id="641660"/>
    <lineage>
        <taxon>Bacteria</taxon>
        <taxon>Bacillati</taxon>
        <taxon>Bacillota</taxon>
        <taxon>Bacilli</taxon>
        <taxon>Bacillales</taxon>
        <taxon>Bacillaceae</taxon>
        <taxon>Robertmurraya</taxon>
    </lineage>
</organism>
<keyword evidence="8" id="KW-1185">Reference proteome</keyword>
<dbReference type="Pfam" id="PF09678">
    <property type="entry name" value="Caa3_CtaG"/>
    <property type="match status" value="1"/>
</dbReference>
<evidence type="ECO:0000256" key="2">
    <source>
        <dbReference type="ARBA" id="ARBA00022475"/>
    </source>
</evidence>
<evidence type="ECO:0000313" key="7">
    <source>
        <dbReference type="EMBL" id="MFC0476703.1"/>
    </source>
</evidence>
<feature type="transmembrane region" description="Helical" evidence="6">
    <location>
        <begin position="258"/>
        <end position="277"/>
    </location>
</feature>
<comment type="subcellular location">
    <subcellularLocation>
        <location evidence="1">Cell membrane</location>
        <topology evidence="1">Multi-pass membrane protein</topology>
    </subcellularLocation>
</comment>
<dbReference type="InterPro" id="IPR019108">
    <property type="entry name" value="Caa3_assmbl_CtaG-rel"/>
</dbReference>
<name>A0ABV6KTR8_9BACI</name>
<proteinExistence type="predicted"/>